<sequence length="42" mass="4594">MKSSIVPSVFSYLDMFLHENKIGIQLSMSNSVSISAMCLSVV</sequence>
<dbReference type="EMBL" id="GBRH01267017">
    <property type="protein sequence ID" value="JAD30878.1"/>
    <property type="molecule type" value="Transcribed_RNA"/>
</dbReference>
<protein>
    <submittedName>
        <fullName evidence="1">Uncharacterized protein</fullName>
    </submittedName>
</protein>
<dbReference type="AlphaFoldDB" id="A0A0A8YZL5"/>
<name>A0A0A8YZL5_ARUDO</name>
<organism evidence="1">
    <name type="scientific">Arundo donax</name>
    <name type="common">Giant reed</name>
    <name type="synonym">Donax arundinaceus</name>
    <dbReference type="NCBI Taxonomy" id="35708"/>
    <lineage>
        <taxon>Eukaryota</taxon>
        <taxon>Viridiplantae</taxon>
        <taxon>Streptophyta</taxon>
        <taxon>Embryophyta</taxon>
        <taxon>Tracheophyta</taxon>
        <taxon>Spermatophyta</taxon>
        <taxon>Magnoliopsida</taxon>
        <taxon>Liliopsida</taxon>
        <taxon>Poales</taxon>
        <taxon>Poaceae</taxon>
        <taxon>PACMAD clade</taxon>
        <taxon>Arundinoideae</taxon>
        <taxon>Arundineae</taxon>
        <taxon>Arundo</taxon>
    </lineage>
</organism>
<proteinExistence type="predicted"/>
<accession>A0A0A8YZL5</accession>
<reference evidence="1" key="1">
    <citation type="submission" date="2014-09" db="EMBL/GenBank/DDBJ databases">
        <authorList>
            <person name="Magalhaes I.L.F."/>
            <person name="Oliveira U."/>
            <person name="Santos F.R."/>
            <person name="Vidigal T.H.D.A."/>
            <person name="Brescovit A.D."/>
            <person name="Santos A.J."/>
        </authorList>
    </citation>
    <scope>NUCLEOTIDE SEQUENCE</scope>
    <source>
        <tissue evidence="1">Shoot tissue taken approximately 20 cm above the soil surface</tissue>
    </source>
</reference>
<evidence type="ECO:0000313" key="1">
    <source>
        <dbReference type="EMBL" id="JAD30878.1"/>
    </source>
</evidence>
<reference evidence="1" key="2">
    <citation type="journal article" date="2015" name="Data Brief">
        <title>Shoot transcriptome of the giant reed, Arundo donax.</title>
        <authorList>
            <person name="Barrero R.A."/>
            <person name="Guerrero F.D."/>
            <person name="Moolhuijzen P."/>
            <person name="Goolsby J.A."/>
            <person name="Tidwell J."/>
            <person name="Bellgard S.E."/>
            <person name="Bellgard M.I."/>
        </authorList>
    </citation>
    <scope>NUCLEOTIDE SEQUENCE</scope>
    <source>
        <tissue evidence="1">Shoot tissue taken approximately 20 cm above the soil surface</tissue>
    </source>
</reference>